<dbReference type="AlphaFoldDB" id="A0A0A8XXU2"/>
<sequence>MDEPEPHMKIQSKRHFADTYRLKKSRKKKSKRRCWRGGNVTDELEMVGGCIFHRTTQMPQEIR</sequence>
<organism evidence="1">
    <name type="scientific">Arundo donax</name>
    <name type="common">Giant reed</name>
    <name type="synonym">Donax arundinaceus</name>
    <dbReference type="NCBI Taxonomy" id="35708"/>
    <lineage>
        <taxon>Eukaryota</taxon>
        <taxon>Viridiplantae</taxon>
        <taxon>Streptophyta</taxon>
        <taxon>Embryophyta</taxon>
        <taxon>Tracheophyta</taxon>
        <taxon>Spermatophyta</taxon>
        <taxon>Magnoliopsida</taxon>
        <taxon>Liliopsida</taxon>
        <taxon>Poales</taxon>
        <taxon>Poaceae</taxon>
        <taxon>PACMAD clade</taxon>
        <taxon>Arundinoideae</taxon>
        <taxon>Arundineae</taxon>
        <taxon>Arundo</taxon>
    </lineage>
</organism>
<evidence type="ECO:0000313" key="1">
    <source>
        <dbReference type="EMBL" id="JAD18661.1"/>
    </source>
</evidence>
<reference evidence="1" key="1">
    <citation type="submission" date="2014-09" db="EMBL/GenBank/DDBJ databases">
        <authorList>
            <person name="Magalhaes I.L.F."/>
            <person name="Oliveira U."/>
            <person name="Santos F.R."/>
            <person name="Vidigal T.H.D.A."/>
            <person name="Brescovit A.D."/>
            <person name="Santos A.J."/>
        </authorList>
    </citation>
    <scope>NUCLEOTIDE SEQUENCE</scope>
    <source>
        <tissue evidence="1">Shoot tissue taken approximately 20 cm above the soil surface</tissue>
    </source>
</reference>
<proteinExistence type="predicted"/>
<dbReference type="EMBL" id="GBRH01279234">
    <property type="protein sequence ID" value="JAD18661.1"/>
    <property type="molecule type" value="Transcribed_RNA"/>
</dbReference>
<protein>
    <submittedName>
        <fullName evidence="1">Uncharacterized protein</fullName>
    </submittedName>
</protein>
<name>A0A0A8XXU2_ARUDO</name>
<reference evidence="1" key="2">
    <citation type="journal article" date="2015" name="Data Brief">
        <title>Shoot transcriptome of the giant reed, Arundo donax.</title>
        <authorList>
            <person name="Barrero R.A."/>
            <person name="Guerrero F.D."/>
            <person name="Moolhuijzen P."/>
            <person name="Goolsby J.A."/>
            <person name="Tidwell J."/>
            <person name="Bellgard S.E."/>
            <person name="Bellgard M.I."/>
        </authorList>
    </citation>
    <scope>NUCLEOTIDE SEQUENCE</scope>
    <source>
        <tissue evidence="1">Shoot tissue taken approximately 20 cm above the soil surface</tissue>
    </source>
</reference>
<accession>A0A0A8XXU2</accession>